<sequence>MNAGFSEQEAVEKFDTAHARLFESLLSFRSTPDEGARRDALEQSVEQAFHGLQALAPFGCKYRDQVVVMNYVLSRAGDLLNQPPDPELGDGEPYPWTVEPNTASPEASLHCAENALRVMRDSVQEAVKLLGAIGAAIKAWDSGTFQRNLTRMAAQLDEKGAVLLTSYPPSHPRPGESMGFYLHRSIVLPAKAKVVSDILNNGGHISANITDARVVLCDDDGPVFLSLVQECYKPNLRAVEESTWVALCIQCNDVGFTSRQGQRGADSMVVDGVVRPPRAKGRQEDVMRAFLTLDPYVGEKLQRRGVSGQPESGNAVSVNPVSPLSATADRAAAFPSEEIATRYASVGIPSLQRGSFMRALMGRQTEFSKGDCKGIHAGEKPAETYCDSVRPGPVTSSSSMGCDMPHFNQAIAQIFDSPEENAYILHCAQDADTIIPWEMLDPYVAAELRQMADEFSFIQKEVQAKWIISGGDLKETRERLRSNREFLDTPEEDWEKLCAESRRRKWAAPTST</sequence>
<evidence type="ECO:0000313" key="3">
    <source>
        <dbReference type="Proteomes" id="UP000886523"/>
    </source>
</evidence>
<accession>A0A9P6B0E2</accession>
<dbReference type="EMBL" id="MU128953">
    <property type="protein sequence ID" value="KAF9515174.1"/>
    <property type="molecule type" value="Genomic_DNA"/>
</dbReference>
<reference evidence="2" key="1">
    <citation type="journal article" date="2020" name="Nat. Commun.">
        <title>Large-scale genome sequencing of mycorrhizal fungi provides insights into the early evolution of symbiotic traits.</title>
        <authorList>
            <person name="Miyauchi S."/>
            <person name="Kiss E."/>
            <person name="Kuo A."/>
            <person name="Drula E."/>
            <person name="Kohler A."/>
            <person name="Sanchez-Garcia M."/>
            <person name="Morin E."/>
            <person name="Andreopoulos B."/>
            <person name="Barry K.W."/>
            <person name="Bonito G."/>
            <person name="Buee M."/>
            <person name="Carver A."/>
            <person name="Chen C."/>
            <person name="Cichocki N."/>
            <person name="Clum A."/>
            <person name="Culley D."/>
            <person name="Crous P.W."/>
            <person name="Fauchery L."/>
            <person name="Girlanda M."/>
            <person name="Hayes R.D."/>
            <person name="Keri Z."/>
            <person name="LaButti K."/>
            <person name="Lipzen A."/>
            <person name="Lombard V."/>
            <person name="Magnuson J."/>
            <person name="Maillard F."/>
            <person name="Murat C."/>
            <person name="Nolan M."/>
            <person name="Ohm R.A."/>
            <person name="Pangilinan J."/>
            <person name="Pereira M.F."/>
            <person name="Perotto S."/>
            <person name="Peter M."/>
            <person name="Pfister S."/>
            <person name="Riley R."/>
            <person name="Sitrit Y."/>
            <person name="Stielow J.B."/>
            <person name="Szollosi G."/>
            <person name="Zifcakova L."/>
            <person name="Stursova M."/>
            <person name="Spatafora J.W."/>
            <person name="Tedersoo L."/>
            <person name="Vaario L.M."/>
            <person name="Yamada A."/>
            <person name="Yan M."/>
            <person name="Wang P."/>
            <person name="Xu J."/>
            <person name="Bruns T."/>
            <person name="Baldrian P."/>
            <person name="Vilgalys R."/>
            <person name="Dunand C."/>
            <person name="Henrissat B."/>
            <person name="Grigoriev I.V."/>
            <person name="Hibbett D."/>
            <person name="Nagy L.G."/>
            <person name="Martin F.M."/>
        </authorList>
    </citation>
    <scope>NUCLEOTIDE SEQUENCE</scope>
    <source>
        <strain evidence="2">UP504</strain>
    </source>
</reference>
<gene>
    <name evidence="2" type="ORF">BS47DRAFT_1391901</name>
</gene>
<comment type="caution">
    <text evidence="2">The sequence shown here is derived from an EMBL/GenBank/DDBJ whole genome shotgun (WGS) entry which is preliminary data.</text>
</comment>
<dbReference type="AlphaFoldDB" id="A0A9P6B0E2"/>
<protein>
    <submittedName>
        <fullName evidence="2">Uncharacterized protein</fullName>
    </submittedName>
</protein>
<organism evidence="2 3">
    <name type="scientific">Hydnum rufescens UP504</name>
    <dbReference type="NCBI Taxonomy" id="1448309"/>
    <lineage>
        <taxon>Eukaryota</taxon>
        <taxon>Fungi</taxon>
        <taxon>Dikarya</taxon>
        <taxon>Basidiomycota</taxon>
        <taxon>Agaricomycotina</taxon>
        <taxon>Agaricomycetes</taxon>
        <taxon>Cantharellales</taxon>
        <taxon>Hydnaceae</taxon>
        <taxon>Hydnum</taxon>
    </lineage>
</organism>
<keyword evidence="3" id="KW-1185">Reference proteome</keyword>
<evidence type="ECO:0000256" key="1">
    <source>
        <dbReference type="SAM" id="MobiDB-lite"/>
    </source>
</evidence>
<feature type="region of interest" description="Disordered" evidence="1">
    <location>
        <begin position="80"/>
        <end position="103"/>
    </location>
</feature>
<name>A0A9P6B0E2_9AGAM</name>
<evidence type="ECO:0000313" key="2">
    <source>
        <dbReference type="EMBL" id="KAF9515174.1"/>
    </source>
</evidence>
<proteinExistence type="predicted"/>
<dbReference type="Proteomes" id="UP000886523">
    <property type="component" value="Unassembled WGS sequence"/>
</dbReference>